<keyword evidence="2" id="KW-1003">Cell membrane</keyword>
<dbReference type="EMBL" id="FNFK01000047">
    <property type="protein sequence ID" value="SDK65502.1"/>
    <property type="molecule type" value="Genomic_DNA"/>
</dbReference>
<dbReference type="RefSeq" id="WP_091268285.1">
    <property type="nucleotide sequence ID" value="NZ_FNFK01000047.1"/>
</dbReference>
<dbReference type="GO" id="GO:0005886">
    <property type="term" value="C:plasma membrane"/>
    <property type="evidence" value="ECO:0007669"/>
    <property type="project" value="UniProtKB-SubCell"/>
</dbReference>
<feature type="transmembrane region" description="Helical" evidence="6">
    <location>
        <begin position="339"/>
        <end position="357"/>
    </location>
</feature>
<evidence type="ECO:0000256" key="1">
    <source>
        <dbReference type="ARBA" id="ARBA00004651"/>
    </source>
</evidence>
<evidence type="ECO:0000259" key="7">
    <source>
        <dbReference type="Pfam" id="PF12698"/>
    </source>
</evidence>
<name>A0A1G9DNQ7_9LACT</name>
<feature type="transmembrane region" description="Helical" evidence="6">
    <location>
        <begin position="182"/>
        <end position="207"/>
    </location>
</feature>
<dbReference type="InterPro" id="IPR013525">
    <property type="entry name" value="ABC2_TM"/>
</dbReference>
<feature type="transmembrane region" description="Helical" evidence="6">
    <location>
        <begin position="21"/>
        <end position="42"/>
    </location>
</feature>
<keyword evidence="9" id="KW-1185">Reference proteome</keyword>
<gene>
    <name evidence="8" type="ORF">SAMN04488098_104716</name>
</gene>
<evidence type="ECO:0000256" key="4">
    <source>
        <dbReference type="ARBA" id="ARBA00022989"/>
    </source>
</evidence>
<sequence>MNKFWVITKEVYKKNIKSFGFIVMVLIPLIIMGFIAGMTYYFSQEAQNAEPTPIAVVTDDPALQELFSDEEWNFEIAEDITTEEDAETALTAEDIEGYMVINTDAQTLQAEIVHANELSNQIPIITEVLTNYQTMLRADDLELAPEQVMSLTEPVEVEETVVSIEEGALTEEDTTDRMIQEWSAYAVSIAIMAFIMTYSGIIAEEVANEKGTRIMEIILSSATATNHFFGKLVGVIMVMLTQIAIYAAVGFGAYLYFRDTDFVQGLIGEMDIMGMLQELLGYTLIFFVAGVLIYVILAAFFGSLATKMEDVNKAVTPIVFIALAGFYVGLFAFTSPENTLAVVFSYIPLFTPFVMPFRIASGTVATSGIWLSIVGTVGFAALISAVALAFYRSNVLVYSDTNILGTIKRSWNIMQSNKKARRQRDA</sequence>
<dbReference type="STRING" id="426701.SAMN04488098_104716"/>
<protein>
    <submittedName>
        <fullName evidence="8">ABC-2 type transport system permease protein</fullName>
    </submittedName>
</protein>
<feature type="transmembrane region" description="Helical" evidence="6">
    <location>
        <begin position="228"/>
        <end position="257"/>
    </location>
</feature>
<keyword evidence="4 6" id="KW-1133">Transmembrane helix</keyword>
<dbReference type="GO" id="GO:0140359">
    <property type="term" value="F:ABC-type transporter activity"/>
    <property type="evidence" value="ECO:0007669"/>
    <property type="project" value="InterPro"/>
</dbReference>
<dbReference type="OrthoDB" id="9768837at2"/>
<dbReference type="AlphaFoldDB" id="A0A1G9DNQ7"/>
<dbReference type="PANTHER" id="PTHR30294:SF29">
    <property type="entry name" value="MULTIDRUG ABC TRANSPORTER PERMEASE YBHS-RELATED"/>
    <property type="match status" value="1"/>
</dbReference>
<keyword evidence="5 6" id="KW-0472">Membrane</keyword>
<evidence type="ECO:0000313" key="9">
    <source>
        <dbReference type="Proteomes" id="UP000199433"/>
    </source>
</evidence>
<evidence type="ECO:0000256" key="6">
    <source>
        <dbReference type="SAM" id="Phobius"/>
    </source>
</evidence>
<feature type="transmembrane region" description="Helical" evidence="6">
    <location>
        <begin position="279"/>
        <end position="302"/>
    </location>
</feature>
<feature type="domain" description="ABC-2 type transporter transmembrane" evidence="7">
    <location>
        <begin position="21"/>
        <end position="388"/>
    </location>
</feature>
<accession>A0A1G9DNQ7</accession>
<evidence type="ECO:0000256" key="5">
    <source>
        <dbReference type="ARBA" id="ARBA00023136"/>
    </source>
</evidence>
<feature type="transmembrane region" description="Helical" evidence="6">
    <location>
        <begin position="314"/>
        <end position="333"/>
    </location>
</feature>
<evidence type="ECO:0000256" key="3">
    <source>
        <dbReference type="ARBA" id="ARBA00022692"/>
    </source>
</evidence>
<proteinExistence type="predicted"/>
<feature type="transmembrane region" description="Helical" evidence="6">
    <location>
        <begin position="369"/>
        <end position="391"/>
    </location>
</feature>
<dbReference type="PANTHER" id="PTHR30294">
    <property type="entry name" value="MEMBRANE COMPONENT OF ABC TRANSPORTER YHHJ-RELATED"/>
    <property type="match status" value="1"/>
</dbReference>
<evidence type="ECO:0000313" key="8">
    <source>
        <dbReference type="EMBL" id="SDK65502.1"/>
    </source>
</evidence>
<dbReference type="InterPro" id="IPR051449">
    <property type="entry name" value="ABC-2_transporter_component"/>
</dbReference>
<organism evidence="8 9">
    <name type="scientific">Alkalibacterium thalassium</name>
    <dbReference type="NCBI Taxonomy" id="426701"/>
    <lineage>
        <taxon>Bacteria</taxon>
        <taxon>Bacillati</taxon>
        <taxon>Bacillota</taxon>
        <taxon>Bacilli</taxon>
        <taxon>Lactobacillales</taxon>
        <taxon>Carnobacteriaceae</taxon>
        <taxon>Alkalibacterium</taxon>
    </lineage>
</organism>
<dbReference type="Pfam" id="PF12698">
    <property type="entry name" value="ABC2_membrane_3"/>
    <property type="match status" value="1"/>
</dbReference>
<dbReference type="Proteomes" id="UP000199433">
    <property type="component" value="Unassembled WGS sequence"/>
</dbReference>
<reference evidence="9" key="1">
    <citation type="submission" date="2016-10" db="EMBL/GenBank/DDBJ databases">
        <authorList>
            <person name="Varghese N."/>
            <person name="Submissions S."/>
        </authorList>
    </citation>
    <scope>NUCLEOTIDE SEQUENCE [LARGE SCALE GENOMIC DNA]</scope>
    <source>
        <strain evidence="9">DSM 19181</strain>
    </source>
</reference>
<keyword evidence="3 6" id="KW-0812">Transmembrane</keyword>
<evidence type="ECO:0000256" key="2">
    <source>
        <dbReference type="ARBA" id="ARBA00022475"/>
    </source>
</evidence>
<comment type="subcellular location">
    <subcellularLocation>
        <location evidence="1">Cell membrane</location>
        <topology evidence="1">Multi-pass membrane protein</topology>
    </subcellularLocation>
</comment>